<evidence type="ECO:0000259" key="9">
    <source>
        <dbReference type="PROSITE" id="PS50252"/>
    </source>
</evidence>
<evidence type="ECO:0000256" key="5">
    <source>
        <dbReference type="ARBA" id="ARBA00023163"/>
    </source>
</evidence>
<comment type="subcellular location">
    <subcellularLocation>
        <location evidence="1 7">Nucleus</location>
    </subcellularLocation>
</comment>
<dbReference type="GO" id="GO:0005634">
    <property type="term" value="C:nucleus"/>
    <property type="evidence" value="ECO:0007669"/>
    <property type="project" value="UniProtKB-SubCell"/>
</dbReference>
<evidence type="ECO:0000313" key="11">
    <source>
        <dbReference type="Proteomes" id="UP000091820"/>
    </source>
</evidence>
<dbReference type="VEuPathDB" id="VectorBase:GBRI031120"/>
<dbReference type="GO" id="GO:0000981">
    <property type="term" value="F:DNA-binding transcription factor activity, RNA polymerase II-specific"/>
    <property type="evidence" value="ECO:0007669"/>
    <property type="project" value="TreeGrafter"/>
</dbReference>
<dbReference type="FunFam" id="2.60.40.820:FF:000010">
    <property type="entry name" value="T-box transcription factor TBX6"/>
    <property type="match status" value="1"/>
</dbReference>
<name>A0A1A9WT91_9MUSC</name>
<reference evidence="10" key="2">
    <citation type="submission" date="2020-05" db="UniProtKB">
        <authorList>
            <consortium name="EnsemblMetazoa"/>
        </authorList>
    </citation>
    <scope>IDENTIFICATION</scope>
    <source>
        <strain evidence="10">IAEA</strain>
    </source>
</reference>
<keyword evidence="11" id="KW-1185">Reference proteome</keyword>
<dbReference type="PROSITE" id="PS50252">
    <property type="entry name" value="TBOX_3"/>
    <property type="match status" value="1"/>
</dbReference>
<feature type="region of interest" description="Disordered" evidence="8">
    <location>
        <begin position="352"/>
        <end position="378"/>
    </location>
</feature>
<dbReference type="GO" id="GO:0000978">
    <property type="term" value="F:RNA polymerase II cis-regulatory region sequence-specific DNA binding"/>
    <property type="evidence" value="ECO:0007669"/>
    <property type="project" value="InterPro"/>
</dbReference>
<keyword evidence="2" id="KW-0217">Developmental protein</keyword>
<feature type="region of interest" description="Disordered" evidence="8">
    <location>
        <begin position="254"/>
        <end position="291"/>
    </location>
</feature>
<dbReference type="GO" id="GO:0001708">
    <property type="term" value="P:cell fate specification"/>
    <property type="evidence" value="ECO:0007669"/>
    <property type="project" value="TreeGrafter"/>
</dbReference>
<dbReference type="InterPro" id="IPR001699">
    <property type="entry name" value="TF_T-box"/>
</dbReference>
<feature type="compositionally biased region" description="Polar residues" evidence="8">
    <location>
        <begin position="254"/>
        <end position="264"/>
    </location>
</feature>
<protein>
    <recommendedName>
        <fullName evidence="9">T-box domain-containing protein</fullName>
    </recommendedName>
</protein>
<dbReference type="AlphaFoldDB" id="A0A1A9WT91"/>
<dbReference type="GO" id="GO:0045893">
    <property type="term" value="P:positive regulation of DNA-templated transcription"/>
    <property type="evidence" value="ECO:0007669"/>
    <property type="project" value="InterPro"/>
</dbReference>
<dbReference type="EnsemblMetazoa" id="GBRI031120-RA">
    <property type="protein sequence ID" value="GBRI031120-PA"/>
    <property type="gene ID" value="GBRI031120"/>
</dbReference>
<keyword evidence="3" id="KW-0805">Transcription regulation</keyword>
<evidence type="ECO:0000256" key="6">
    <source>
        <dbReference type="ARBA" id="ARBA00023242"/>
    </source>
</evidence>
<dbReference type="PRINTS" id="PR00937">
    <property type="entry name" value="TBOX"/>
</dbReference>
<dbReference type="SUPFAM" id="SSF49417">
    <property type="entry name" value="p53-like transcription factors"/>
    <property type="match status" value="1"/>
</dbReference>
<dbReference type="GO" id="GO:0000785">
    <property type="term" value="C:chromatin"/>
    <property type="evidence" value="ECO:0007669"/>
    <property type="project" value="TreeGrafter"/>
</dbReference>
<reference evidence="11" key="1">
    <citation type="submission" date="2014-03" db="EMBL/GenBank/DDBJ databases">
        <authorList>
            <person name="Aksoy S."/>
            <person name="Warren W."/>
            <person name="Wilson R.K."/>
        </authorList>
    </citation>
    <scope>NUCLEOTIDE SEQUENCE [LARGE SCALE GENOMIC DNA]</scope>
    <source>
        <strain evidence="11">IAEA</strain>
    </source>
</reference>
<keyword evidence="4 7" id="KW-0238">DNA-binding</keyword>
<evidence type="ECO:0000256" key="7">
    <source>
        <dbReference type="PROSITE-ProRule" id="PRU00201"/>
    </source>
</evidence>
<dbReference type="Proteomes" id="UP000091820">
    <property type="component" value="Unassembled WGS sequence"/>
</dbReference>
<feature type="compositionally biased region" description="Low complexity" evidence="8">
    <location>
        <begin position="359"/>
        <end position="378"/>
    </location>
</feature>
<feature type="domain" description="T-box" evidence="9">
    <location>
        <begin position="62"/>
        <end position="240"/>
    </location>
</feature>
<proteinExistence type="predicted"/>
<dbReference type="PANTHER" id="PTHR11267">
    <property type="entry name" value="T-BOX PROTEIN-RELATED"/>
    <property type="match status" value="1"/>
</dbReference>
<keyword evidence="6 7" id="KW-0539">Nucleus</keyword>
<dbReference type="PROSITE" id="PS01283">
    <property type="entry name" value="TBOX_1"/>
    <property type="match status" value="1"/>
</dbReference>
<dbReference type="PANTHER" id="PTHR11267:SF204">
    <property type="entry name" value="SPADETAIL"/>
    <property type="match status" value="1"/>
</dbReference>
<comment type="caution">
    <text evidence="7">Lacks conserved residue(s) required for the propagation of feature annotation.</text>
</comment>
<dbReference type="Gene3D" id="2.60.40.820">
    <property type="entry name" value="Transcription factor, T-box"/>
    <property type="match status" value="1"/>
</dbReference>
<dbReference type="SMART" id="SM00425">
    <property type="entry name" value="TBOX"/>
    <property type="match status" value="1"/>
</dbReference>
<evidence type="ECO:0000256" key="8">
    <source>
        <dbReference type="SAM" id="MobiDB-lite"/>
    </source>
</evidence>
<sequence>MLNVHELMEYRMQQQLAHEIYRQQIIQRIPDPFPQLIPLTVPFRHMIMPARPTLSDTVEVSLENNDLWQQFHKIGTEMIITKSGRRMFPSMRAMVTGLEEDSQYCVLLEMLPIGDCRYKFSGSQWVAAGGAEPQSPQRMFLHPDSPASGSHWQTQAILFNKVKLTNNTLDNNGHMVLASMHKYQPRLHIIKTADLTQLPWSPQQSFIFPETEFIAVTAYQNDRITKLKIDNNPFAKGFRETGQSKCKRKLMAGTSSFTSMQSQEENLDDDHLSSTSVESSQKRNRSSDSADMDEENIYNRFGSTYFMTHLSSFYHDPYHATHHAYYNGQSPNLIRTHHHSSQISEPKSVVNHVMPKPTSDVNGESTSNSSSPSQKKSNFSISAILAY</sequence>
<dbReference type="InterPro" id="IPR018186">
    <property type="entry name" value="TF_T-box_CS"/>
</dbReference>
<dbReference type="InterPro" id="IPR036960">
    <property type="entry name" value="T-box_sf"/>
</dbReference>
<dbReference type="CDD" id="cd20681">
    <property type="entry name" value="T-box_Drosocross-like"/>
    <property type="match status" value="1"/>
</dbReference>
<dbReference type="STRING" id="37001.A0A1A9WT91"/>
<keyword evidence="5" id="KW-0804">Transcription</keyword>
<evidence type="ECO:0000256" key="4">
    <source>
        <dbReference type="ARBA" id="ARBA00023125"/>
    </source>
</evidence>
<accession>A0A1A9WT91</accession>
<evidence type="ECO:0000256" key="2">
    <source>
        <dbReference type="ARBA" id="ARBA00022473"/>
    </source>
</evidence>
<dbReference type="InterPro" id="IPR008967">
    <property type="entry name" value="p53-like_TF_DNA-bd_sf"/>
</dbReference>
<evidence type="ECO:0000256" key="3">
    <source>
        <dbReference type="ARBA" id="ARBA00023015"/>
    </source>
</evidence>
<dbReference type="Pfam" id="PF00907">
    <property type="entry name" value="T-box"/>
    <property type="match status" value="1"/>
</dbReference>
<evidence type="ECO:0000256" key="1">
    <source>
        <dbReference type="ARBA" id="ARBA00004123"/>
    </source>
</evidence>
<evidence type="ECO:0000313" key="10">
    <source>
        <dbReference type="EnsemblMetazoa" id="GBRI031120-PA"/>
    </source>
</evidence>
<organism evidence="10 11">
    <name type="scientific">Glossina brevipalpis</name>
    <dbReference type="NCBI Taxonomy" id="37001"/>
    <lineage>
        <taxon>Eukaryota</taxon>
        <taxon>Metazoa</taxon>
        <taxon>Ecdysozoa</taxon>
        <taxon>Arthropoda</taxon>
        <taxon>Hexapoda</taxon>
        <taxon>Insecta</taxon>
        <taxon>Pterygota</taxon>
        <taxon>Neoptera</taxon>
        <taxon>Endopterygota</taxon>
        <taxon>Diptera</taxon>
        <taxon>Brachycera</taxon>
        <taxon>Muscomorpha</taxon>
        <taxon>Hippoboscoidea</taxon>
        <taxon>Glossinidae</taxon>
        <taxon>Glossina</taxon>
    </lineage>
</organism>
<dbReference type="InterPro" id="IPR046360">
    <property type="entry name" value="T-box_DNA-bd"/>
</dbReference>